<dbReference type="InterPro" id="IPR040591">
    <property type="entry name" value="RqcP2_RBD"/>
</dbReference>
<dbReference type="PROSITE" id="PS50889">
    <property type="entry name" value="S4"/>
    <property type="match status" value="1"/>
</dbReference>
<protein>
    <recommendedName>
        <fullName evidence="2">RNA-binding S4 domain-containing protein</fullName>
    </recommendedName>
</protein>
<dbReference type="InterPro" id="IPR012677">
    <property type="entry name" value="Nucleotide-bd_a/b_plait_sf"/>
</dbReference>
<name>A0ABS5PQF4_9FIRM</name>
<evidence type="ECO:0000313" key="4">
    <source>
        <dbReference type="Proteomes" id="UP000746471"/>
    </source>
</evidence>
<gene>
    <name evidence="3" type="ORF">KHM83_12015</name>
</gene>
<dbReference type="InterPro" id="IPR036986">
    <property type="entry name" value="S4_RNA-bd_sf"/>
</dbReference>
<sequence length="263" mass="30061">MDKQQILMVHKNIVDKEGVFLKSIEQLEKCIKYYERAATPFITPEMRVVLEEIVKYERDVETVVHSGFKHFERCRLEWFPDYLSASDSSEYIQALRLTYQQKFNKLGHRDVLGALMGLGISRQKIGDIVVLEEHIDIVVDASMAVYISANLDKVGRAGIRIAPIELDALREHTPVMRCVDDTVKSLRLDAVIASAYHLSRQEAQQLIKGGSVRVNYREMLQTSHLLLEGDLVSVRGKGRFMLESVEGETKKARIRITLSHFDT</sequence>
<evidence type="ECO:0000259" key="2">
    <source>
        <dbReference type="SMART" id="SM00363"/>
    </source>
</evidence>
<proteinExistence type="predicted"/>
<dbReference type="InterPro" id="IPR002942">
    <property type="entry name" value="S4_RNA-bd"/>
</dbReference>
<dbReference type="Pfam" id="PF01479">
    <property type="entry name" value="S4"/>
    <property type="match status" value="1"/>
</dbReference>
<organism evidence="3 4">
    <name type="scientific">Fusibacter paucivorans</name>
    <dbReference type="NCBI Taxonomy" id="76009"/>
    <lineage>
        <taxon>Bacteria</taxon>
        <taxon>Bacillati</taxon>
        <taxon>Bacillota</taxon>
        <taxon>Clostridia</taxon>
        <taxon>Eubacteriales</taxon>
        <taxon>Eubacteriales Family XII. Incertae Sedis</taxon>
        <taxon>Fusibacter</taxon>
    </lineage>
</organism>
<dbReference type="SUPFAM" id="SSF55174">
    <property type="entry name" value="Alpha-L RNA-binding motif"/>
    <property type="match status" value="1"/>
</dbReference>
<evidence type="ECO:0000313" key="3">
    <source>
        <dbReference type="EMBL" id="MBS7527400.1"/>
    </source>
</evidence>
<comment type="caution">
    <text evidence="3">The sequence shown here is derived from an EMBL/GenBank/DDBJ whole genome shotgun (WGS) entry which is preliminary data.</text>
</comment>
<dbReference type="SMART" id="SM00363">
    <property type="entry name" value="S4"/>
    <property type="match status" value="1"/>
</dbReference>
<evidence type="ECO:0000256" key="1">
    <source>
        <dbReference type="PROSITE-ProRule" id="PRU00182"/>
    </source>
</evidence>
<dbReference type="RefSeq" id="WP_213237261.1">
    <property type="nucleotide sequence ID" value="NZ_JAHBCL010000020.1"/>
</dbReference>
<dbReference type="PANTHER" id="PTHR13633">
    <property type="entry name" value="MITOCHONDRIAL TRANSCRIPTION RESCUE FACTOR 1"/>
    <property type="match status" value="1"/>
</dbReference>
<feature type="domain" description="RNA-binding S4" evidence="2">
    <location>
        <begin position="186"/>
        <end position="246"/>
    </location>
</feature>
<dbReference type="Gene3D" id="3.30.1370.160">
    <property type="match status" value="1"/>
</dbReference>
<keyword evidence="4" id="KW-1185">Reference proteome</keyword>
<reference evidence="3 4" key="1">
    <citation type="submission" date="2021-05" db="EMBL/GenBank/DDBJ databases">
        <title>Fusibacter ferrireducens sp. nov., an anaerobic, sulfur- and Fe-reducing bacterium isolated from the mangrove sediment.</title>
        <authorList>
            <person name="Qiu D."/>
        </authorList>
    </citation>
    <scope>NUCLEOTIDE SEQUENCE [LARGE SCALE GENOMIC DNA]</scope>
    <source>
        <strain evidence="3 4">DSM 12116</strain>
    </source>
</reference>
<accession>A0ABS5PQF4</accession>
<dbReference type="Gene3D" id="3.30.70.330">
    <property type="match status" value="1"/>
</dbReference>
<dbReference type="Pfam" id="PF17774">
    <property type="entry name" value="YlmH_RBD"/>
    <property type="match status" value="1"/>
</dbReference>
<dbReference type="Gene3D" id="3.10.290.10">
    <property type="entry name" value="RNA-binding S4 domain"/>
    <property type="match status" value="1"/>
</dbReference>
<dbReference type="CDD" id="cd00165">
    <property type="entry name" value="S4"/>
    <property type="match status" value="1"/>
</dbReference>
<dbReference type="PANTHER" id="PTHR13633:SF3">
    <property type="entry name" value="MITOCHONDRIAL TRANSCRIPTION RESCUE FACTOR 1"/>
    <property type="match status" value="1"/>
</dbReference>
<keyword evidence="1" id="KW-0694">RNA-binding</keyword>
<dbReference type="EMBL" id="JAHBCL010000020">
    <property type="protein sequence ID" value="MBS7527400.1"/>
    <property type="molecule type" value="Genomic_DNA"/>
</dbReference>
<dbReference type="Proteomes" id="UP000746471">
    <property type="component" value="Unassembled WGS sequence"/>
</dbReference>